<keyword evidence="9 10" id="KW-0472">Membrane</keyword>
<proteinExistence type="inferred from homology"/>
<feature type="transmembrane region" description="Helical" evidence="10">
    <location>
        <begin position="506"/>
        <end position="529"/>
    </location>
</feature>
<keyword evidence="7 10" id="KW-1133">Transmembrane helix</keyword>
<sequence>MSVDSSLPISSSSVTATSIVTIPGSDAFLADSAISVEEVKYHSFTCSSSIARMAAASSSLFLLFLNLPHLLQHHRRPHCPALCLHSKNPIKRTKLRFPASLSPILSPLRQKLTPPRPEAVADDDGAGAVAREELDEAEYLADDGGGSNGAGHAVGARPRHGSTRLRRSSGSVELISLGIREPVYEVNMASMDWYQVLISRRSCCLVCTCCMETSQTDIRFNNFIVFHVIEVKSDGTMSTKKISRRQLLKSSGMYQVREQAILLNLGTLRAIAMHECVLIFDYNRKGGKNFLKSLLSRLNPRNMNISCAMPFSLEVVEAALLSRIQGLEEKLMEVEPRVVALLQVLPNKLTADVLEQLRLSKQTLVELGSKAGALKQMLLDLLEDPDEIRHICIMGWKSTIKRETGDEECSILWDKQIAEEEEEEIEMLLENCLQRCESCHGQAERLLDSAKETEDSISVNLSSRRLEVSRVELLLQVGTFCVSVGALVAGIFGMNLKSYLEEKLCAFWLTTAGIIIGAVAAFFIVYSYLKSRRVL</sequence>
<evidence type="ECO:0000256" key="6">
    <source>
        <dbReference type="ARBA" id="ARBA00022946"/>
    </source>
</evidence>
<organism evidence="12 13">
    <name type="scientific">Zingiber officinale</name>
    <name type="common">Ginger</name>
    <name type="synonym">Amomum zingiber</name>
    <dbReference type="NCBI Taxonomy" id="94328"/>
    <lineage>
        <taxon>Eukaryota</taxon>
        <taxon>Viridiplantae</taxon>
        <taxon>Streptophyta</taxon>
        <taxon>Embryophyta</taxon>
        <taxon>Tracheophyta</taxon>
        <taxon>Spermatophyta</taxon>
        <taxon>Magnoliopsida</taxon>
        <taxon>Liliopsida</taxon>
        <taxon>Zingiberales</taxon>
        <taxon>Zingiberaceae</taxon>
        <taxon>Zingiber</taxon>
    </lineage>
</organism>
<keyword evidence="13" id="KW-1185">Reference proteome</keyword>
<dbReference type="EMBL" id="JACMSC010000065">
    <property type="protein sequence ID" value="KAG6467311.1"/>
    <property type="molecule type" value="Genomic_DNA"/>
</dbReference>
<keyword evidence="5 10" id="KW-0460">Magnesium</keyword>
<comment type="function">
    <text evidence="10">Magnesium transporter that may mediate the influx of magnesium.</text>
</comment>
<keyword evidence="6" id="KW-0809">Transit peptide</keyword>
<dbReference type="GO" id="GO:0009941">
    <property type="term" value="C:chloroplast envelope"/>
    <property type="evidence" value="ECO:0007669"/>
    <property type="project" value="TreeGrafter"/>
</dbReference>
<dbReference type="InterPro" id="IPR039204">
    <property type="entry name" value="MRS2-like"/>
</dbReference>
<evidence type="ECO:0000256" key="7">
    <source>
        <dbReference type="ARBA" id="ARBA00022989"/>
    </source>
</evidence>
<evidence type="ECO:0000313" key="13">
    <source>
        <dbReference type="Proteomes" id="UP000734854"/>
    </source>
</evidence>
<evidence type="ECO:0000256" key="5">
    <source>
        <dbReference type="ARBA" id="ARBA00022842"/>
    </source>
</evidence>
<evidence type="ECO:0000256" key="11">
    <source>
        <dbReference type="SAM" id="MobiDB-lite"/>
    </source>
</evidence>
<dbReference type="GO" id="GO:0015095">
    <property type="term" value="F:magnesium ion transmembrane transporter activity"/>
    <property type="evidence" value="ECO:0007669"/>
    <property type="project" value="TreeGrafter"/>
</dbReference>
<evidence type="ECO:0000256" key="4">
    <source>
        <dbReference type="ARBA" id="ARBA00022692"/>
    </source>
</evidence>
<dbReference type="AlphaFoldDB" id="A0A8J5EN68"/>
<reference evidence="12 13" key="1">
    <citation type="submission" date="2020-08" db="EMBL/GenBank/DDBJ databases">
        <title>Plant Genome Project.</title>
        <authorList>
            <person name="Zhang R.-G."/>
        </authorList>
    </citation>
    <scope>NUCLEOTIDE SEQUENCE [LARGE SCALE GENOMIC DNA]</scope>
    <source>
        <tissue evidence="12">Rhizome</tissue>
    </source>
</reference>
<gene>
    <name evidence="12" type="ORF">ZIOFF_074868</name>
</gene>
<comment type="caution">
    <text evidence="12">The sequence shown here is derived from an EMBL/GenBank/DDBJ whole genome shotgun (WGS) entry which is preliminary data.</text>
</comment>
<keyword evidence="8 10" id="KW-0406">Ion transport</keyword>
<dbReference type="Pfam" id="PF22099">
    <property type="entry name" value="MRS2-like"/>
    <property type="match status" value="1"/>
</dbReference>
<evidence type="ECO:0000256" key="8">
    <source>
        <dbReference type="ARBA" id="ARBA00023065"/>
    </source>
</evidence>
<keyword evidence="4 10" id="KW-0812">Transmembrane</keyword>
<evidence type="ECO:0000256" key="9">
    <source>
        <dbReference type="ARBA" id="ARBA00023136"/>
    </source>
</evidence>
<dbReference type="CDD" id="cd12823">
    <property type="entry name" value="Mrs2_Mfm1p-like"/>
    <property type="match status" value="1"/>
</dbReference>
<evidence type="ECO:0000313" key="12">
    <source>
        <dbReference type="EMBL" id="KAG6467311.1"/>
    </source>
</evidence>
<accession>A0A8J5EN68</accession>
<dbReference type="Gene3D" id="1.20.58.340">
    <property type="entry name" value="Magnesium transport protein CorA, transmembrane region"/>
    <property type="match status" value="1"/>
</dbReference>
<feature type="transmembrane region" description="Helical" evidence="10">
    <location>
        <begin position="473"/>
        <end position="494"/>
    </location>
</feature>
<dbReference type="PANTHER" id="PTHR13890:SF0">
    <property type="entry name" value="MAGNESIUM TRANSPORTER MRS2 HOMOLOG, MITOCHONDRIAL"/>
    <property type="match status" value="1"/>
</dbReference>
<feature type="region of interest" description="Disordered" evidence="11">
    <location>
        <begin position="140"/>
        <end position="165"/>
    </location>
</feature>
<keyword evidence="3 10" id="KW-0813">Transport</keyword>
<comment type="subcellular location">
    <subcellularLocation>
        <location evidence="1 10">Membrane</location>
        <topology evidence="1 10">Multi-pass membrane protein</topology>
    </subcellularLocation>
</comment>
<name>A0A8J5EN68_ZINOF</name>
<evidence type="ECO:0000256" key="3">
    <source>
        <dbReference type="ARBA" id="ARBA00022448"/>
    </source>
</evidence>
<evidence type="ECO:0000256" key="2">
    <source>
        <dbReference type="ARBA" id="ARBA00007535"/>
    </source>
</evidence>
<dbReference type="PANTHER" id="PTHR13890">
    <property type="entry name" value="RNA SPLICING PROTEIN MRS2, MITOCHONDRIAL"/>
    <property type="match status" value="1"/>
</dbReference>
<evidence type="ECO:0000256" key="10">
    <source>
        <dbReference type="RuleBase" id="RU366041"/>
    </source>
</evidence>
<comment type="similarity">
    <text evidence="2 10">Belongs to the CorA metal ion transporter (MIT) (TC 1.A.35.5) family.</text>
</comment>
<dbReference type="Proteomes" id="UP000734854">
    <property type="component" value="Unassembled WGS sequence"/>
</dbReference>
<evidence type="ECO:0000256" key="1">
    <source>
        <dbReference type="ARBA" id="ARBA00004141"/>
    </source>
</evidence>
<protein>
    <recommendedName>
        <fullName evidence="10">Magnesium transporter</fullName>
    </recommendedName>
</protein>
<dbReference type="GO" id="GO:0016020">
    <property type="term" value="C:membrane"/>
    <property type="evidence" value="ECO:0007669"/>
    <property type="project" value="UniProtKB-SubCell"/>
</dbReference>